<keyword evidence="3" id="KW-1185">Reference proteome</keyword>
<dbReference type="Pfam" id="PF13302">
    <property type="entry name" value="Acetyltransf_3"/>
    <property type="match status" value="1"/>
</dbReference>
<dbReference type="InterPro" id="IPR000182">
    <property type="entry name" value="GNAT_dom"/>
</dbReference>
<feature type="domain" description="N-acetyltransferase" evidence="1">
    <location>
        <begin position="13"/>
        <end position="165"/>
    </location>
</feature>
<evidence type="ECO:0000259" key="1">
    <source>
        <dbReference type="Pfam" id="PF13302"/>
    </source>
</evidence>
<evidence type="ECO:0000313" key="3">
    <source>
        <dbReference type="Proteomes" id="UP000236728"/>
    </source>
</evidence>
<dbReference type="SUPFAM" id="SSF55729">
    <property type="entry name" value="Acyl-CoA N-acyltransferases (Nat)"/>
    <property type="match status" value="1"/>
</dbReference>
<gene>
    <name evidence="2" type="ORF">SAMN05421819_1575</name>
</gene>
<dbReference type="RefSeq" id="WP_103932490.1">
    <property type="nucleotide sequence ID" value="NZ_FNVA01000002.1"/>
</dbReference>
<dbReference type="Proteomes" id="UP000236728">
    <property type="component" value="Unassembled WGS sequence"/>
</dbReference>
<sequence>MRNDCPVLEGRHVRLEPMQLTHLDGLVAAAAVDPTLYGWTIVPQGRAPMLGYMESAIAAREAGSAVPFVHVRVEDGRVVGSTRFFDLDRWAWPETHERFAGSIYDGCEIGWTWLAADAVRTALNTEAKLLLMTHAFERWNVLRLQLSTDARNERSAAAIERLGAKLDGRLRAQKLASDLTPRLSLRYSILNDEWPAVKAGLEHRLARS</sequence>
<name>A0A1H5WIJ5_9BACT</name>
<dbReference type="AlphaFoldDB" id="A0A1H5WIJ5"/>
<accession>A0A1H5WIJ5</accession>
<organism evidence="2 3">
    <name type="scientific">Bryocella elongata</name>
    <dbReference type="NCBI Taxonomy" id="863522"/>
    <lineage>
        <taxon>Bacteria</taxon>
        <taxon>Pseudomonadati</taxon>
        <taxon>Acidobacteriota</taxon>
        <taxon>Terriglobia</taxon>
        <taxon>Terriglobales</taxon>
        <taxon>Acidobacteriaceae</taxon>
        <taxon>Bryocella</taxon>
    </lineage>
</organism>
<dbReference type="GO" id="GO:0016747">
    <property type="term" value="F:acyltransferase activity, transferring groups other than amino-acyl groups"/>
    <property type="evidence" value="ECO:0007669"/>
    <property type="project" value="InterPro"/>
</dbReference>
<reference evidence="2 3" key="1">
    <citation type="submission" date="2016-10" db="EMBL/GenBank/DDBJ databases">
        <authorList>
            <person name="de Groot N.N."/>
        </authorList>
    </citation>
    <scope>NUCLEOTIDE SEQUENCE [LARGE SCALE GENOMIC DNA]</scope>
    <source>
        <strain evidence="2 3">DSM 22489</strain>
    </source>
</reference>
<dbReference type="InterPro" id="IPR016181">
    <property type="entry name" value="Acyl_CoA_acyltransferase"/>
</dbReference>
<dbReference type="Gene3D" id="3.40.630.30">
    <property type="match status" value="1"/>
</dbReference>
<proteinExistence type="predicted"/>
<keyword evidence="2" id="KW-0808">Transferase</keyword>
<evidence type="ECO:0000313" key="2">
    <source>
        <dbReference type="EMBL" id="SEF98707.1"/>
    </source>
</evidence>
<dbReference type="EMBL" id="FNVA01000002">
    <property type="protein sequence ID" value="SEF98707.1"/>
    <property type="molecule type" value="Genomic_DNA"/>
</dbReference>
<dbReference type="OrthoDB" id="9795199at2"/>
<dbReference type="PANTHER" id="PTHR43610:SF1">
    <property type="entry name" value="N-ACETYLTRANSFERASE DOMAIN-CONTAINING PROTEIN"/>
    <property type="match status" value="1"/>
</dbReference>
<protein>
    <submittedName>
        <fullName evidence="2">Protein N-acetyltransferase, RimJ/RimL family</fullName>
    </submittedName>
</protein>
<dbReference type="PANTHER" id="PTHR43610">
    <property type="entry name" value="BLL6696 PROTEIN"/>
    <property type="match status" value="1"/>
</dbReference>